<dbReference type="GO" id="GO:0003677">
    <property type="term" value="F:DNA binding"/>
    <property type="evidence" value="ECO:0007669"/>
    <property type="project" value="UniProtKB-KW"/>
</dbReference>
<dbReference type="InterPro" id="IPR002942">
    <property type="entry name" value="S4_RNA-bd"/>
</dbReference>
<comment type="similarity">
    <text evidence="1">Belongs to the HSP15 family.</text>
</comment>
<evidence type="ECO:0000313" key="5">
    <source>
        <dbReference type="EMBL" id="VAW58049.1"/>
    </source>
</evidence>
<organism evidence="5">
    <name type="scientific">hydrothermal vent metagenome</name>
    <dbReference type="NCBI Taxonomy" id="652676"/>
    <lineage>
        <taxon>unclassified sequences</taxon>
        <taxon>metagenomes</taxon>
        <taxon>ecological metagenomes</taxon>
    </lineage>
</organism>
<dbReference type="GO" id="GO:0034605">
    <property type="term" value="P:cellular response to heat"/>
    <property type="evidence" value="ECO:0007669"/>
    <property type="project" value="InterPro"/>
</dbReference>
<gene>
    <name evidence="5" type="ORF">MNBD_GAMMA11-386</name>
</gene>
<accession>A0A3B0X9B6</accession>
<dbReference type="InterPro" id="IPR036986">
    <property type="entry name" value="S4_RNA-bd_sf"/>
</dbReference>
<protein>
    <submittedName>
        <fullName evidence="5">Ribosome-associated heat shock protein implicated in the recycling of the 50S subunit (S4 paralog)</fullName>
    </submittedName>
</protein>
<dbReference type="SUPFAM" id="SSF55174">
    <property type="entry name" value="Alpha-L RNA-binding motif"/>
    <property type="match status" value="1"/>
</dbReference>
<dbReference type="InterPro" id="IPR025708">
    <property type="entry name" value="HSP15"/>
</dbReference>
<dbReference type="EMBL" id="UOFG01000012">
    <property type="protein sequence ID" value="VAW58049.1"/>
    <property type="molecule type" value="Genomic_DNA"/>
</dbReference>
<dbReference type="Pfam" id="PF01479">
    <property type="entry name" value="S4"/>
    <property type="match status" value="1"/>
</dbReference>
<dbReference type="CDD" id="cd00165">
    <property type="entry name" value="S4"/>
    <property type="match status" value="1"/>
</dbReference>
<keyword evidence="2" id="KW-0694">RNA-binding</keyword>
<keyword evidence="5" id="KW-0346">Stress response</keyword>
<sequence length="129" mass="15078">MQTEGQQRLDKWLWAARFFKTRKLAAEAVNGGKVHLNGDRVKPSRNIKVGDELKITRGQFEFQIMVEGLNKQRRPADEARMLYIESAQSIEKRQSLAESLKALNANMPYSAKRPDKKQRREIVRFKQDY</sequence>
<name>A0A3B0X9B6_9ZZZZ</name>
<dbReference type="PROSITE" id="PS50889">
    <property type="entry name" value="S4"/>
    <property type="match status" value="1"/>
</dbReference>
<reference evidence="5" key="1">
    <citation type="submission" date="2018-06" db="EMBL/GenBank/DDBJ databases">
        <authorList>
            <person name="Zhirakovskaya E."/>
        </authorList>
    </citation>
    <scope>NUCLEOTIDE SEQUENCE</scope>
</reference>
<keyword evidence="3" id="KW-0238">DNA-binding</keyword>
<evidence type="ECO:0000259" key="4">
    <source>
        <dbReference type="SMART" id="SM00363"/>
    </source>
</evidence>
<evidence type="ECO:0000256" key="1">
    <source>
        <dbReference type="ARBA" id="ARBA00008396"/>
    </source>
</evidence>
<proteinExistence type="inferred from homology"/>
<dbReference type="GO" id="GO:0043023">
    <property type="term" value="F:ribosomal large subunit binding"/>
    <property type="evidence" value="ECO:0007669"/>
    <property type="project" value="InterPro"/>
</dbReference>
<evidence type="ECO:0000256" key="3">
    <source>
        <dbReference type="ARBA" id="ARBA00023125"/>
    </source>
</evidence>
<feature type="domain" description="RNA-binding S4" evidence="4">
    <location>
        <begin position="7"/>
        <end position="73"/>
    </location>
</feature>
<dbReference type="AlphaFoldDB" id="A0A3B0X9B6"/>
<evidence type="ECO:0000256" key="2">
    <source>
        <dbReference type="ARBA" id="ARBA00022884"/>
    </source>
</evidence>
<dbReference type="GO" id="GO:0003727">
    <property type="term" value="F:single-stranded RNA binding"/>
    <property type="evidence" value="ECO:0007669"/>
    <property type="project" value="InterPro"/>
</dbReference>
<dbReference type="Gene3D" id="3.10.290.10">
    <property type="entry name" value="RNA-binding S4 domain"/>
    <property type="match status" value="1"/>
</dbReference>
<dbReference type="PIRSF" id="PIRSF016821">
    <property type="entry name" value="HSP15"/>
    <property type="match status" value="1"/>
</dbReference>
<dbReference type="SMART" id="SM00363">
    <property type="entry name" value="S4"/>
    <property type="match status" value="1"/>
</dbReference>